<evidence type="ECO:0000256" key="2">
    <source>
        <dbReference type="ARBA" id="ARBA00011901"/>
    </source>
</evidence>
<dbReference type="InterPro" id="IPR002502">
    <property type="entry name" value="Amidase_domain"/>
</dbReference>
<dbReference type="Gene3D" id="3.30.1380.10">
    <property type="match status" value="1"/>
</dbReference>
<proteinExistence type="predicted"/>
<dbReference type="GO" id="GO:0071555">
    <property type="term" value="P:cell wall organization"/>
    <property type="evidence" value="ECO:0007669"/>
    <property type="project" value="UniProtKB-KW"/>
</dbReference>
<keyword evidence="6" id="KW-0961">Cell wall biogenesis/degradation</keyword>
<organism evidence="8">
    <name type="scientific">Siphoviridae sp. ctkKt3</name>
    <dbReference type="NCBI Taxonomy" id="2825642"/>
    <lineage>
        <taxon>Viruses</taxon>
        <taxon>Duplodnaviria</taxon>
        <taxon>Heunggongvirae</taxon>
        <taxon>Uroviricota</taxon>
        <taxon>Caudoviricetes</taxon>
    </lineage>
</organism>
<feature type="domain" description="N-acetylmuramoyl-L-alanine amidase" evidence="7">
    <location>
        <begin position="10"/>
        <end position="149"/>
    </location>
</feature>
<dbReference type="Gene3D" id="3.40.80.10">
    <property type="entry name" value="Peptidoglycan recognition protein-like"/>
    <property type="match status" value="1"/>
</dbReference>
<keyword evidence="3" id="KW-0929">Antimicrobial</keyword>
<evidence type="ECO:0000256" key="5">
    <source>
        <dbReference type="ARBA" id="ARBA00022801"/>
    </source>
</evidence>
<dbReference type="EC" id="3.5.1.28" evidence="2"/>
<dbReference type="CDD" id="cd06583">
    <property type="entry name" value="PGRP"/>
    <property type="match status" value="1"/>
</dbReference>
<dbReference type="PANTHER" id="PTHR30417:SF1">
    <property type="entry name" value="N-ACETYLMURAMOYL-L-ALANINE AMIDASE AMID"/>
    <property type="match status" value="1"/>
</dbReference>
<evidence type="ECO:0000256" key="4">
    <source>
        <dbReference type="ARBA" id="ARBA00022638"/>
    </source>
</evidence>
<name>A0A8S5UYQ1_9CAUD</name>
<dbReference type="Pfam" id="PF08291">
    <property type="entry name" value="Peptidase_M15_3"/>
    <property type="match status" value="1"/>
</dbReference>
<dbReference type="Pfam" id="PF01510">
    <property type="entry name" value="Amidase_2"/>
    <property type="match status" value="1"/>
</dbReference>
<evidence type="ECO:0000313" key="8">
    <source>
        <dbReference type="EMBL" id="DAF99609.1"/>
    </source>
</evidence>
<sequence length="360" mass="39797">MKIQKKISKYNHYSGRSGQGIKYIVIHYVGAVSTAANNAAYFAGGDRGASAHYFVDDTSIWQSVEDKNAAWHCGGGRQSSDGGSLLGKCTNLNSIGIEMCCKKKDGKLYITDATKANTAWLVQYLMKKHSIPASRVVRHFDVNGKYCPGGYCNDKAWSKLKAQLTGGKNVAKKYKTSKYAKDIKKYLKAIGLFKGAVNNKVTPEYTEAVKTIQNKYFKRTQDRDGIGGADTLKLAKTLYNFRGIKNFTPAEFRCDCGHCTGYPAVVSRQLLLNLQTLRTKNGGITITSGVRCKYKNSRLTGSSSTSYHMKGKAADIYNAKLTATRVKRNAFIRVWYKMKGAHYAYGNTPNMGNAVHVDVK</sequence>
<dbReference type="GO" id="GO:0008745">
    <property type="term" value="F:N-acetylmuramoyl-L-alanine amidase activity"/>
    <property type="evidence" value="ECO:0007669"/>
    <property type="project" value="UniProtKB-EC"/>
</dbReference>
<dbReference type="GO" id="GO:0009253">
    <property type="term" value="P:peptidoglycan catabolic process"/>
    <property type="evidence" value="ECO:0007669"/>
    <property type="project" value="InterPro"/>
</dbReference>
<evidence type="ECO:0000259" key="7">
    <source>
        <dbReference type="SMART" id="SM00644"/>
    </source>
</evidence>
<dbReference type="SMART" id="SM00644">
    <property type="entry name" value="Ami_2"/>
    <property type="match status" value="1"/>
</dbReference>
<dbReference type="GO" id="GO:0009254">
    <property type="term" value="P:peptidoglycan turnover"/>
    <property type="evidence" value="ECO:0007669"/>
    <property type="project" value="TreeGrafter"/>
</dbReference>
<comment type="catalytic activity">
    <reaction evidence="1">
        <text>Hydrolyzes the link between N-acetylmuramoyl residues and L-amino acid residues in certain cell-wall glycopeptides.</text>
        <dbReference type="EC" id="3.5.1.28"/>
    </reaction>
</comment>
<protein>
    <recommendedName>
        <fullName evidence="2">N-acetylmuramoyl-L-alanine amidase</fullName>
        <ecNumber evidence="2">3.5.1.28</ecNumber>
    </recommendedName>
</protein>
<dbReference type="SUPFAM" id="SSF55166">
    <property type="entry name" value="Hedgehog/DD-peptidase"/>
    <property type="match status" value="1"/>
</dbReference>
<dbReference type="InterPro" id="IPR051206">
    <property type="entry name" value="NAMLAA_amidase_2"/>
</dbReference>
<dbReference type="PANTHER" id="PTHR30417">
    <property type="entry name" value="N-ACETYLMURAMOYL-L-ALANINE AMIDASE AMID"/>
    <property type="match status" value="1"/>
</dbReference>
<evidence type="ECO:0000256" key="6">
    <source>
        <dbReference type="ARBA" id="ARBA00023316"/>
    </source>
</evidence>
<accession>A0A8S5UYQ1</accession>
<keyword evidence="4" id="KW-0081">Bacteriolytic enzyme</keyword>
<dbReference type="GO" id="GO:0001897">
    <property type="term" value="P:symbiont-mediated cytolysis of host cell"/>
    <property type="evidence" value="ECO:0007669"/>
    <property type="project" value="UniProtKB-ARBA"/>
</dbReference>
<dbReference type="InterPro" id="IPR009045">
    <property type="entry name" value="Zn_M74/Hedgehog-like"/>
</dbReference>
<dbReference type="SUPFAM" id="SSF55846">
    <property type="entry name" value="N-acetylmuramoyl-L-alanine amidase-like"/>
    <property type="match status" value="1"/>
</dbReference>
<evidence type="ECO:0000256" key="1">
    <source>
        <dbReference type="ARBA" id="ARBA00001561"/>
    </source>
</evidence>
<dbReference type="EMBL" id="BK016169">
    <property type="protein sequence ID" value="DAF99609.1"/>
    <property type="molecule type" value="Genomic_DNA"/>
</dbReference>
<evidence type="ECO:0000256" key="3">
    <source>
        <dbReference type="ARBA" id="ARBA00022529"/>
    </source>
</evidence>
<reference evidence="8" key="1">
    <citation type="journal article" date="2021" name="Proc. Natl. Acad. Sci. U.S.A.">
        <title>A Catalog of Tens of Thousands of Viruses from Human Metagenomes Reveals Hidden Associations with Chronic Diseases.</title>
        <authorList>
            <person name="Tisza M.J."/>
            <person name="Buck C.B."/>
        </authorList>
    </citation>
    <scope>NUCLEOTIDE SEQUENCE</scope>
    <source>
        <strain evidence="8">CtkKt3</strain>
    </source>
</reference>
<dbReference type="InterPro" id="IPR013230">
    <property type="entry name" value="Peptidase_M15A_C"/>
</dbReference>
<dbReference type="GO" id="GO:0042742">
    <property type="term" value="P:defense response to bacterium"/>
    <property type="evidence" value="ECO:0007669"/>
    <property type="project" value="UniProtKB-KW"/>
</dbReference>
<keyword evidence="5" id="KW-0378">Hydrolase</keyword>
<dbReference type="InterPro" id="IPR036505">
    <property type="entry name" value="Amidase/PGRP_sf"/>
</dbReference>